<protein>
    <recommendedName>
        <fullName evidence="5">DUF3025 domain-containing protein</fullName>
    </recommendedName>
</protein>
<proteinExistence type="predicted"/>
<evidence type="ECO:0008006" key="5">
    <source>
        <dbReference type="Google" id="ProtNLM"/>
    </source>
</evidence>
<gene>
    <name evidence="2" type="ORF">BI344_01310</name>
    <name evidence="1" type="ORF">BI347_03445</name>
</gene>
<dbReference type="STRING" id="1903179.BI347_03445"/>
<dbReference type="EMBL" id="MKCS01000001">
    <property type="protein sequence ID" value="OHX12661.1"/>
    <property type="molecule type" value="Genomic_DNA"/>
</dbReference>
<dbReference type="RefSeq" id="WP_071111163.1">
    <property type="nucleotide sequence ID" value="NZ_MKCS01000001.1"/>
</dbReference>
<evidence type="ECO:0000313" key="4">
    <source>
        <dbReference type="Proteomes" id="UP000180280"/>
    </source>
</evidence>
<evidence type="ECO:0000313" key="2">
    <source>
        <dbReference type="EMBL" id="OHX21205.1"/>
    </source>
</evidence>
<dbReference type="AlphaFoldDB" id="A0A1S1WZD4"/>
<dbReference type="EMBL" id="MKCT01000001">
    <property type="protein sequence ID" value="OHX21205.1"/>
    <property type="molecule type" value="Genomic_DNA"/>
</dbReference>
<sequence>MAPFLDALSAVNAWHTDYLAHPLYQPLRPVLAGIEPSSWPQQRDYDHLLAAARAMGQPLPANLRFVCGLEPDDYYESHIADTGQVPTRLQNWHDWFNALAWLAWPRAKQALNRRHVRAIRRGEARRGPLRDAATLLDECGVIVATSDPALGRALDDMQWKLLFMARRADWGLNMEARTLGHAVMEMGLTPHIGWCGKALILDVEPEFFALKAEQRQQRLDQRLAALLDDDRQIASPRAMCPLPLLGIPGWWPDNEDPAFYDNTAYFCPTRRAKSSTVSA</sequence>
<reference evidence="3 4" key="1">
    <citation type="submission" date="2016-09" db="EMBL/GenBank/DDBJ databases">
        <title>Chromobacterium muskegensis sp. nov., an insecticidal bacterium isolated from Sphagnum bogs.</title>
        <authorList>
            <person name="Sparks M.E."/>
            <person name="Blackburn M.B."/>
            <person name="Gundersen-Rindal D.E."/>
            <person name="Mitchell A."/>
            <person name="Farrar R."/>
            <person name="Kuhar D."/>
        </authorList>
    </citation>
    <scope>NUCLEOTIDE SEQUENCE [LARGE SCALE GENOMIC DNA]</scope>
    <source>
        <strain evidence="2 4">14B-1</strain>
        <strain evidence="1 3">37-2</strain>
    </source>
</reference>
<comment type="caution">
    <text evidence="1">The sequence shown here is derived from an EMBL/GenBank/DDBJ whole genome shotgun (WGS) entry which is preliminary data.</text>
</comment>
<organism evidence="1 3">
    <name type="scientific">Chromobacterium sphagni</name>
    <dbReference type="NCBI Taxonomy" id="1903179"/>
    <lineage>
        <taxon>Bacteria</taxon>
        <taxon>Pseudomonadati</taxon>
        <taxon>Pseudomonadota</taxon>
        <taxon>Betaproteobacteria</taxon>
        <taxon>Neisseriales</taxon>
        <taxon>Chromobacteriaceae</taxon>
        <taxon>Chromobacterium</taxon>
    </lineage>
</organism>
<accession>A0A1S1WZD4</accession>
<dbReference type="Proteomes" id="UP000180280">
    <property type="component" value="Unassembled WGS sequence"/>
</dbReference>
<name>A0A1S1WZD4_9NEIS</name>
<dbReference type="Proteomes" id="UP000180088">
    <property type="component" value="Unassembled WGS sequence"/>
</dbReference>
<dbReference type="InterPro" id="IPR021390">
    <property type="entry name" value="DUF3025"/>
</dbReference>
<evidence type="ECO:0000313" key="3">
    <source>
        <dbReference type="Proteomes" id="UP000180088"/>
    </source>
</evidence>
<evidence type="ECO:0000313" key="1">
    <source>
        <dbReference type="EMBL" id="OHX12661.1"/>
    </source>
</evidence>
<keyword evidence="4" id="KW-1185">Reference proteome</keyword>
<dbReference type="Pfam" id="PF11227">
    <property type="entry name" value="DUF3025"/>
    <property type="match status" value="1"/>
</dbReference>